<dbReference type="HAMAP" id="MF_00121">
    <property type="entry name" value="GatB"/>
    <property type="match status" value="1"/>
</dbReference>
<evidence type="ECO:0000313" key="12">
    <source>
        <dbReference type="EMBL" id="OGZ61490.1"/>
    </source>
</evidence>
<dbReference type="GO" id="GO:0050567">
    <property type="term" value="F:glutaminyl-tRNA synthase (glutamine-hydrolyzing) activity"/>
    <property type="evidence" value="ECO:0007669"/>
    <property type="project" value="UniProtKB-UniRule"/>
</dbReference>
<evidence type="ECO:0000256" key="9">
    <source>
        <dbReference type="ARBA" id="ARBA00047913"/>
    </source>
</evidence>
<proteinExistence type="inferred from homology"/>
<keyword evidence="5 10" id="KW-0067">ATP-binding</keyword>
<dbReference type="PANTHER" id="PTHR11659">
    <property type="entry name" value="GLUTAMYL-TRNA GLN AMIDOTRANSFERASE SUBUNIT B MITOCHONDRIAL AND PROKARYOTIC PET112-RELATED"/>
    <property type="match status" value="1"/>
</dbReference>
<comment type="caution">
    <text evidence="12">The sequence shown here is derived from an EMBL/GenBank/DDBJ whole genome shotgun (WGS) entry which is preliminary data.</text>
</comment>
<reference evidence="12 13" key="1">
    <citation type="journal article" date="2016" name="Nat. Commun.">
        <title>Thousands of microbial genomes shed light on interconnected biogeochemical processes in an aquifer system.</title>
        <authorList>
            <person name="Anantharaman K."/>
            <person name="Brown C.T."/>
            <person name="Hug L.A."/>
            <person name="Sharon I."/>
            <person name="Castelle C.J."/>
            <person name="Probst A.J."/>
            <person name="Thomas B.C."/>
            <person name="Singh A."/>
            <person name="Wilkins M.J."/>
            <person name="Karaoz U."/>
            <person name="Brodie E.L."/>
            <person name="Williams K.H."/>
            <person name="Hubbard S.S."/>
            <person name="Banfield J.F."/>
        </authorList>
    </citation>
    <scope>NUCLEOTIDE SEQUENCE [LARGE SCALE GENOMIC DNA]</scope>
</reference>
<dbReference type="Proteomes" id="UP000176770">
    <property type="component" value="Unassembled WGS sequence"/>
</dbReference>
<evidence type="ECO:0000256" key="8">
    <source>
        <dbReference type="ARBA" id="ARBA00047380"/>
    </source>
</evidence>
<keyword evidence="6 10" id="KW-0648">Protein biosynthesis</keyword>
<dbReference type="InterPro" id="IPR014746">
    <property type="entry name" value="Gln_synth/guanido_kin_cat_dom"/>
</dbReference>
<keyword evidence="4 10" id="KW-0547">Nucleotide-binding</keyword>
<dbReference type="NCBIfam" id="TIGR00133">
    <property type="entry name" value="gatB"/>
    <property type="match status" value="1"/>
</dbReference>
<evidence type="ECO:0000256" key="6">
    <source>
        <dbReference type="ARBA" id="ARBA00022917"/>
    </source>
</evidence>
<dbReference type="InterPro" id="IPR018027">
    <property type="entry name" value="Asn/Gln_amidotransferase"/>
</dbReference>
<dbReference type="InterPro" id="IPR023168">
    <property type="entry name" value="GatB_Yqey_C_2"/>
</dbReference>
<sequence>MKYIPTIGLEIHAHLKTKTKMFCDSLNDHLNAEPNTNVCAVCMGHPGVLPVANKEAINKVIQVGLALNCQIAGESKFDRKNYFYPDLPKGYQISQYDIPFCLGGYIDIPIKSELGGEYKRIDIERIHLEEDAGRLVHSQDNTYSLVDFNRAGVPLMELVTKPVISSAFEAIKFAKELRLILRYLGTSDADMERGQMRVEVNLSLAPAGSKILGTKVELKNLNSLRVVEDATAYEINRQTRLLDSGEKIVQETRGWDEMRQETFSQRSKEEAQEYRYFPEPDLPPIIISREHGFDLDKMKKSMVELPQAKRNRFQTEYDHALDIVDVLIEESDLADYFEKSVSEALSCASVNSSVGILAKKKVLTQTEEKIKILTTNYVVKNLRTLLQDTGTRVEDIKITPENFGEFICLIHKGEINSAGAREVLEAMFNSGGGPSAIVEKKGLKQVSDEDVIGKFVQEIVEANEDAVRNYKEGKEEALKFLVGQVMARSKGAANPQVAEKLLKKKLK</sequence>
<evidence type="ECO:0000256" key="10">
    <source>
        <dbReference type="HAMAP-Rule" id="MF_00121"/>
    </source>
</evidence>
<dbReference type="NCBIfam" id="NF004014">
    <property type="entry name" value="PRK05477.1-4"/>
    <property type="match status" value="1"/>
</dbReference>
<dbReference type="FunFam" id="1.10.10.410:FF:000001">
    <property type="entry name" value="Aspartyl/glutamyl-tRNA(Asn/Gln) amidotransferase subunit B"/>
    <property type="match status" value="1"/>
</dbReference>
<dbReference type="InterPro" id="IPR006075">
    <property type="entry name" value="Asn/Gln-tRNA_Trfase_suB/E_cat"/>
</dbReference>
<dbReference type="Pfam" id="PF02637">
    <property type="entry name" value="GatB_Yqey"/>
    <property type="match status" value="1"/>
</dbReference>
<dbReference type="GO" id="GO:0005524">
    <property type="term" value="F:ATP binding"/>
    <property type="evidence" value="ECO:0007669"/>
    <property type="project" value="UniProtKB-KW"/>
</dbReference>
<dbReference type="GO" id="GO:0006412">
    <property type="term" value="P:translation"/>
    <property type="evidence" value="ECO:0007669"/>
    <property type="project" value="UniProtKB-UniRule"/>
</dbReference>
<evidence type="ECO:0000256" key="1">
    <source>
        <dbReference type="ARBA" id="ARBA00005306"/>
    </source>
</evidence>
<feature type="domain" description="Asn/Gln amidotransferase" evidence="11">
    <location>
        <begin position="335"/>
        <end position="506"/>
    </location>
</feature>
<accession>A0A1G2HGU6</accession>
<name>A0A1G2HGU6_9BACT</name>
<dbReference type="AlphaFoldDB" id="A0A1G2HGU6"/>
<evidence type="ECO:0000256" key="2">
    <source>
        <dbReference type="ARBA" id="ARBA00011123"/>
    </source>
</evidence>
<evidence type="ECO:0000259" key="11">
    <source>
        <dbReference type="SMART" id="SM00845"/>
    </source>
</evidence>
<comment type="catalytic activity">
    <reaction evidence="9 10">
        <text>L-glutamyl-tRNA(Gln) + L-glutamine + ATP + H2O = L-glutaminyl-tRNA(Gln) + L-glutamate + ADP + phosphate + H(+)</text>
        <dbReference type="Rhea" id="RHEA:17521"/>
        <dbReference type="Rhea" id="RHEA-COMP:9681"/>
        <dbReference type="Rhea" id="RHEA-COMP:9684"/>
        <dbReference type="ChEBI" id="CHEBI:15377"/>
        <dbReference type="ChEBI" id="CHEBI:15378"/>
        <dbReference type="ChEBI" id="CHEBI:29985"/>
        <dbReference type="ChEBI" id="CHEBI:30616"/>
        <dbReference type="ChEBI" id="CHEBI:43474"/>
        <dbReference type="ChEBI" id="CHEBI:58359"/>
        <dbReference type="ChEBI" id="CHEBI:78520"/>
        <dbReference type="ChEBI" id="CHEBI:78521"/>
        <dbReference type="ChEBI" id="CHEBI:456216"/>
    </reaction>
</comment>
<dbReference type="STRING" id="1802165.A3F94_01405"/>
<dbReference type="PROSITE" id="PS01234">
    <property type="entry name" value="GATB"/>
    <property type="match status" value="1"/>
</dbReference>
<dbReference type="SUPFAM" id="SSF55931">
    <property type="entry name" value="Glutamine synthetase/guanido kinase"/>
    <property type="match status" value="1"/>
</dbReference>
<dbReference type="NCBIfam" id="NF004012">
    <property type="entry name" value="PRK05477.1-2"/>
    <property type="match status" value="1"/>
</dbReference>
<comment type="function">
    <text evidence="7 10">Allows the formation of correctly charged Asn-tRNA(Asn) or Gln-tRNA(Gln) through the transamidation of misacylated Asp-tRNA(Asn) or Glu-tRNA(Gln) in organisms which lack either or both of asparaginyl-tRNA or glutaminyl-tRNA synthetases. The reaction takes place in the presence of glutamine and ATP through an activated phospho-Asp-tRNA(Asn) or phospho-Glu-tRNA(Gln).</text>
</comment>
<comment type="catalytic activity">
    <reaction evidence="8 10">
        <text>L-aspartyl-tRNA(Asn) + L-glutamine + ATP + H2O = L-asparaginyl-tRNA(Asn) + L-glutamate + ADP + phosphate + 2 H(+)</text>
        <dbReference type="Rhea" id="RHEA:14513"/>
        <dbReference type="Rhea" id="RHEA-COMP:9674"/>
        <dbReference type="Rhea" id="RHEA-COMP:9677"/>
        <dbReference type="ChEBI" id="CHEBI:15377"/>
        <dbReference type="ChEBI" id="CHEBI:15378"/>
        <dbReference type="ChEBI" id="CHEBI:29985"/>
        <dbReference type="ChEBI" id="CHEBI:30616"/>
        <dbReference type="ChEBI" id="CHEBI:43474"/>
        <dbReference type="ChEBI" id="CHEBI:58359"/>
        <dbReference type="ChEBI" id="CHEBI:78515"/>
        <dbReference type="ChEBI" id="CHEBI:78516"/>
        <dbReference type="ChEBI" id="CHEBI:456216"/>
    </reaction>
</comment>
<dbReference type="Gene3D" id="1.10.10.410">
    <property type="match status" value="1"/>
</dbReference>
<keyword evidence="3 10" id="KW-0436">Ligase</keyword>
<dbReference type="EC" id="6.3.5.-" evidence="10"/>
<dbReference type="InterPro" id="IPR004413">
    <property type="entry name" value="GatB"/>
</dbReference>
<evidence type="ECO:0000313" key="13">
    <source>
        <dbReference type="Proteomes" id="UP000176770"/>
    </source>
</evidence>
<comment type="similarity">
    <text evidence="1 10">Belongs to the GatB/GatE family. GatB subfamily.</text>
</comment>
<dbReference type="GO" id="GO:0050566">
    <property type="term" value="F:asparaginyl-tRNA synthase (glutamine-hydrolyzing) activity"/>
    <property type="evidence" value="ECO:0007669"/>
    <property type="project" value="RHEA"/>
</dbReference>
<protein>
    <recommendedName>
        <fullName evidence="10">Aspartyl/glutamyl-tRNA(Asn/Gln) amidotransferase subunit B</fullName>
        <shortName evidence="10">Asp/Glu-ADT subunit B</shortName>
        <ecNumber evidence="10">6.3.5.-</ecNumber>
    </recommendedName>
</protein>
<organism evidence="12 13">
    <name type="scientific">Candidatus Spechtbacteria bacterium RIFCSPLOWO2_12_FULL_38_22</name>
    <dbReference type="NCBI Taxonomy" id="1802165"/>
    <lineage>
        <taxon>Bacteria</taxon>
        <taxon>Candidatus Spechtiibacteriota</taxon>
    </lineage>
</organism>
<dbReference type="InterPro" id="IPR017958">
    <property type="entry name" value="Gln-tRNA_amidoTrfase_suB_CS"/>
</dbReference>
<dbReference type="SUPFAM" id="SSF89095">
    <property type="entry name" value="GatB/YqeY motif"/>
    <property type="match status" value="2"/>
</dbReference>
<evidence type="ECO:0000256" key="5">
    <source>
        <dbReference type="ARBA" id="ARBA00022840"/>
    </source>
</evidence>
<gene>
    <name evidence="10" type="primary">gatB</name>
    <name evidence="12" type="ORF">A3F94_01405</name>
</gene>
<evidence type="ECO:0000256" key="3">
    <source>
        <dbReference type="ARBA" id="ARBA00022598"/>
    </source>
</evidence>
<dbReference type="PANTHER" id="PTHR11659:SF4">
    <property type="entry name" value="ASPARTYL_GLUTAMYL-TRNA(GLN) AMIDOTRANSFERASE SUBUNIT B_E CATALYTIC DOMAIN-CONTAINING PROTEIN"/>
    <property type="match status" value="1"/>
</dbReference>
<evidence type="ECO:0000256" key="7">
    <source>
        <dbReference type="ARBA" id="ARBA00024799"/>
    </source>
</evidence>
<dbReference type="Pfam" id="PF02934">
    <property type="entry name" value="GatB_N"/>
    <property type="match status" value="1"/>
</dbReference>
<dbReference type="InterPro" id="IPR003789">
    <property type="entry name" value="Asn/Gln_tRNA_amidoTrase-B-like"/>
</dbReference>
<dbReference type="SMART" id="SM00845">
    <property type="entry name" value="GatB_Yqey"/>
    <property type="match status" value="1"/>
</dbReference>
<dbReference type="EMBL" id="MHOK01000022">
    <property type="protein sequence ID" value="OGZ61490.1"/>
    <property type="molecule type" value="Genomic_DNA"/>
</dbReference>
<evidence type="ECO:0000256" key="4">
    <source>
        <dbReference type="ARBA" id="ARBA00022741"/>
    </source>
</evidence>
<dbReference type="InterPro" id="IPR017959">
    <property type="entry name" value="Asn/Gln-tRNA_amidoTrfase_suB/E"/>
</dbReference>
<comment type="subunit">
    <text evidence="2 10">Heterotrimer of A, B and C subunits.</text>
</comment>